<evidence type="ECO:0000259" key="12">
    <source>
        <dbReference type="Pfam" id="PF04715"/>
    </source>
</evidence>
<name>A0A6N3A9W1_9FIRM</name>
<evidence type="ECO:0000256" key="6">
    <source>
        <dbReference type="ARBA" id="ARBA00022723"/>
    </source>
</evidence>
<keyword evidence="5 13" id="KW-0808">Transferase</keyword>
<dbReference type="AlphaFoldDB" id="A0A6N3A9W1"/>
<evidence type="ECO:0000256" key="5">
    <source>
        <dbReference type="ARBA" id="ARBA00022679"/>
    </source>
</evidence>
<comment type="subunit">
    <text evidence="2">Heterotetramer consisting of two non-identical subunits: a beta subunit (TrpG) and a large alpha subunit (TrpE).</text>
</comment>
<dbReference type="EC" id="2.6.1.85" evidence="3"/>
<dbReference type="InterPro" id="IPR005802">
    <property type="entry name" value="ADC_synth_comp_1"/>
</dbReference>
<keyword evidence="8" id="KW-0456">Lyase</keyword>
<dbReference type="RefSeq" id="WP_021842272.1">
    <property type="nucleotide sequence ID" value="NZ_CACRUX010000029.1"/>
</dbReference>
<dbReference type="NCBIfam" id="TIGR00553">
    <property type="entry name" value="pabB"/>
    <property type="match status" value="1"/>
</dbReference>
<evidence type="ECO:0000256" key="1">
    <source>
        <dbReference type="ARBA" id="ARBA00001946"/>
    </source>
</evidence>
<feature type="domain" description="Anthranilate synthase component I N-terminal" evidence="12">
    <location>
        <begin position="43"/>
        <end position="167"/>
    </location>
</feature>
<evidence type="ECO:0000256" key="7">
    <source>
        <dbReference type="ARBA" id="ARBA00022842"/>
    </source>
</evidence>
<evidence type="ECO:0000259" key="11">
    <source>
        <dbReference type="Pfam" id="PF00425"/>
    </source>
</evidence>
<keyword evidence="13" id="KW-0032">Aminotransferase</keyword>
<comment type="cofactor">
    <cofactor evidence="1">
        <name>Mg(2+)</name>
        <dbReference type="ChEBI" id="CHEBI:18420"/>
    </cofactor>
</comment>
<dbReference type="GO" id="GO:0004049">
    <property type="term" value="F:anthranilate synthase activity"/>
    <property type="evidence" value="ECO:0007669"/>
    <property type="project" value="UniProtKB-EC"/>
</dbReference>
<evidence type="ECO:0000256" key="8">
    <source>
        <dbReference type="ARBA" id="ARBA00023239"/>
    </source>
</evidence>
<proteinExistence type="predicted"/>
<comment type="catalytic activity">
    <reaction evidence="10">
        <text>chorismate + L-glutamine = anthranilate + pyruvate + L-glutamate + H(+)</text>
        <dbReference type="Rhea" id="RHEA:21732"/>
        <dbReference type="ChEBI" id="CHEBI:15361"/>
        <dbReference type="ChEBI" id="CHEBI:15378"/>
        <dbReference type="ChEBI" id="CHEBI:16567"/>
        <dbReference type="ChEBI" id="CHEBI:29748"/>
        <dbReference type="ChEBI" id="CHEBI:29985"/>
        <dbReference type="ChEBI" id="CHEBI:58359"/>
        <dbReference type="EC" id="4.1.3.27"/>
    </reaction>
</comment>
<dbReference type="SUPFAM" id="SSF56322">
    <property type="entry name" value="ADC synthase"/>
    <property type="match status" value="1"/>
</dbReference>
<dbReference type="Gene3D" id="3.60.120.10">
    <property type="entry name" value="Anthranilate synthase"/>
    <property type="match status" value="1"/>
</dbReference>
<keyword evidence="6" id="KW-0479">Metal-binding</keyword>
<dbReference type="InterPro" id="IPR005801">
    <property type="entry name" value="ADC_synthase"/>
</dbReference>
<dbReference type="Pfam" id="PF04715">
    <property type="entry name" value="Anth_synt_I_N"/>
    <property type="match status" value="1"/>
</dbReference>
<evidence type="ECO:0000256" key="10">
    <source>
        <dbReference type="ARBA" id="ARBA00047683"/>
    </source>
</evidence>
<evidence type="ECO:0000256" key="2">
    <source>
        <dbReference type="ARBA" id="ARBA00011575"/>
    </source>
</evidence>
<dbReference type="GO" id="GO:0009396">
    <property type="term" value="P:folic acid-containing compound biosynthetic process"/>
    <property type="evidence" value="ECO:0007669"/>
    <property type="project" value="InterPro"/>
</dbReference>
<evidence type="ECO:0000313" key="13">
    <source>
        <dbReference type="EMBL" id="VYT88864.1"/>
    </source>
</evidence>
<dbReference type="EMBL" id="CACRUX010000029">
    <property type="protein sequence ID" value="VYT88864.1"/>
    <property type="molecule type" value="Genomic_DNA"/>
</dbReference>
<dbReference type="GO" id="GO:0046872">
    <property type="term" value="F:metal ion binding"/>
    <property type="evidence" value="ECO:0007669"/>
    <property type="project" value="UniProtKB-KW"/>
</dbReference>
<sequence length="486" mass="54360">MPEAMIKNVTKTMTESIGDTMIETEAEACICRSTLPYSAGDIFTLFADEKNAAFLDSSLENNLGQYSIIGLVPYHEVKVENGCLYVDGKAHPGSAEDYLKTYLQNHYRKNDTDLPLTDGAIGYVTYDYGMKEMGLTSQHETKVTMADMKWGFYDFFIIEDLKDHSLWFIANGHTEPAPVLLKKMEDLIAAKMANFKSQSLAETYPLAIHPDSTSDEYAQALHKLMDYLIAGDVYVTNFTGTLTVDCQCPPYTFFSRLRRDNPSPFGAYLQYDSYQIISASMERLLRINGKKIETRPIKGTRRRGKTAEEDAALRKELAESQKDQSELLMIVDLERNDLNKICEPGSVIVPDLFAVEEYATVFHLIANVIGTLKPNQTAIDALSALFPGGSITGAPKRRAMEIIDELESSRRQLYTGTIGYLSLDGNCDLNIVIRTAVHQGDSYYIGVGGGITAESERGFEYEEIWQKAKALLSALKGETFDYEPYL</sequence>
<dbReference type="GO" id="GO:0000162">
    <property type="term" value="P:L-tryptophan biosynthetic process"/>
    <property type="evidence" value="ECO:0007669"/>
    <property type="project" value="TreeGrafter"/>
</dbReference>
<comment type="function">
    <text evidence="9">Part of a heterotetrameric complex that catalyzes the two-step biosynthesis of anthranilate, an intermediate in the biosynthesis of L-tryptophan. In the first step, the glutamine-binding beta subunit (TrpG) of anthranilate synthase (AS) provides the glutamine amidotransferase activity which generates ammonia as a substrate that, along with chorismate, is used in the second step, catalyzed by the large alpha subunit of AS (TrpE) to produce anthranilate. In the absence of TrpG, TrpE can synthesize anthranilate directly from chorismate and high concentrations of ammonia.</text>
</comment>
<evidence type="ECO:0000256" key="9">
    <source>
        <dbReference type="ARBA" id="ARBA00025634"/>
    </source>
</evidence>
<protein>
    <recommendedName>
        <fullName evidence="4">Anthranilate synthase component 1</fullName>
        <ecNumber evidence="3">2.6.1.85</ecNumber>
    </recommendedName>
</protein>
<dbReference type="PANTHER" id="PTHR11236:SF48">
    <property type="entry name" value="ISOCHORISMATE SYNTHASE MENF"/>
    <property type="match status" value="1"/>
</dbReference>
<dbReference type="PANTHER" id="PTHR11236">
    <property type="entry name" value="AMINOBENZOATE/ANTHRANILATE SYNTHASE"/>
    <property type="match status" value="1"/>
</dbReference>
<feature type="domain" description="Chorismate-utilising enzyme C-terminal" evidence="11">
    <location>
        <begin position="215"/>
        <end position="467"/>
    </location>
</feature>
<evidence type="ECO:0000256" key="3">
    <source>
        <dbReference type="ARBA" id="ARBA00013139"/>
    </source>
</evidence>
<gene>
    <name evidence="13" type="primary">pabB</name>
    <name evidence="13" type="ORF">VRLFYP33_00707</name>
</gene>
<organism evidence="13">
    <name type="scientific">Veillonella ratti</name>
    <dbReference type="NCBI Taxonomy" id="103892"/>
    <lineage>
        <taxon>Bacteria</taxon>
        <taxon>Bacillati</taxon>
        <taxon>Bacillota</taxon>
        <taxon>Negativicutes</taxon>
        <taxon>Veillonellales</taxon>
        <taxon>Veillonellaceae</taxon>
        <taxon>Veillonella</taxon>
    </lineage>
</organism>
<keyword evidence="7" id="KW-0460">Magnesium</keyword>
<dbReference type="InterPro" id="IPR006805">
    <property type="entry name" value="Anth_synth_I_N"/>
</dbReference>
<dbReference type="GO" id="GO:0046820">
    <property type="term" value="F:4-amino-4-deoxychorismate synthase activity"/>
    <property type="evidence" value="ECO:0007669"/>
    <property type="project" value="UniProtKB-EC"/>
</dbReference>
<accession>A0A6N3A9W1</accession>
<reference evidence="13" key="1">
    <citation type="submission" date="2019-11" db="EMBL/GenBank/DDBJ databases">
        <authorList>
            <person name="Feng L."/>
        </authorList>
    </citation>
    <scope>NUCLEOTIDE SEQUENCE</scope>
    <source>
        <strain evidence="13">VrattiLFYP33</strain>
    </source>
</reference>
<dbReference type="Pfam" id="PF00425">
    <property type="entry name" value="Chorismate_bind"/>
    <property type="match status" value="1"/>
</dbReference>
<dbReference type="InterPro" id="IPR019999">
    <property type="entry name" value="Anth_synth_I-like"/>
</dbReference>
<evidence type="ECO:0000256" key="4">
    <source>
        <dbReference type="ARBA" id="ARBA00020653"/>
    </source>
</evidence>
<dbReference type="InterPro" id="IPR015890">
    <property type="entry name" value="Chorismate_C"/>
</dbReference>
<dbReference type="PRINTS" id="PR00095">
    <property type="entry name" value="ANTSNTHASEI"/>
</dbReference>